<dbReference type="AlphaFoldDB" id="A0A660KXF0"/>
<proteinExistence type="predicted"/>
<dbReference type="Gene3D" id="1.20.5.1930">
    <property type="match status" value="1"/>
</dbReference>
<dbReference type="GO" id="GO:0000155">
    <property type="term" value="F:phosphorelay sensor kinase activity"/>
    <property type="evidence" value="ECO:0007669"/>
    <property type="project" value="InterPro"/>
</dbReference>
<dbReference type="GO" id="GO:0005524">
    <property type="term" value="F:ATP binding"/>
    <property type="evidence" value="ECO:0007669"/>
    <property type="project" value="UniProtKB-KW"/>
</dbReference>
<keyword evidence="16" id="KW-1185">Reference proteome</keyword>
<dbReference type="OrthoDB" id="227596at2"/>
<keyword evidence="6 12" id="KW-0812">Transmembrane</keyword>
<comment type="subcellular location">
    <subcellularLocation>
        <location evidence="2">Membrane</location>
    </subcellularLocation>
</comment>
<dbReference type="Gene3D" id="6.10.340.10">
    <property type="match status" value="1"/>
</dbReference>
<dbReference type="Gene3D" id="3.30.565.10">
    <property type="entry name" value="Histidine kinase-like ATPase, C-terminal domain"/>
    <property type="match status" value="1"/>
</dbReference>
<evidence type="ECO:0000256" key="6">
    <source>
        <dbReference type="ARBA" id="ARBA00022692"/>
    </source>
</evidence>
<dbReference type="GO" id="GO:0046983">
    <property type="term" value="F:protein dimerization activity"/>
    <property type="evidence" value="ECO:0007669"/>
    <property type="project" value="InterPro"/>
</dbReference>
<dbReference type="InterPro" id="IPR050482">
    <property type="entry name" value="Sensor_HK_TwoCompSys"/>
</dbReference>
<organism evidence="15 16">
    <name type="scientific">Solirubrobacter pauli</name>
    <dbReference type="NCBI Taxonomy" id="166793"/>
    <lineage>
        <taxon>Bacteria</taxon>
        <taxon>Bacillati</taxon>
        <taxon>Actinomycetota</taxon>
        <taxon>Thermoleophilia</taxon>
        <taxon>Solirubrobacterales</taxon>
        <taxon>Solirubrobacteraceae</taxon>
        <taxon>Solirubrobacter</taxon>
    </lineage>
</organism>
<dbReference type="Proteomes" id="UP000278962">
    <property type="component" value="Unassembled WGS sequence"/>
</dbReference>
<feature type="domain" description="HAMP" evidence="14">
    <location>
        <begin position="57"/>
        <end position="110"/>
    </location>
</feature>
<dbReference type="InterPro" id="IPR036890">
    <property type="entry name" value="HATPase_C_sf"/>
</dbReference>
<feature type="transmembrane region" description="Helical" evidence="12">
    <location>
        <begin position="38"/>
        <end position="60"/>
    </location>
</feature>
<dbReference type="SMART" id="SM00304">
    <property type="entry name" value="HAMP"/>
    <property type="match status" value="1"/>
</dbReference>
<dbReference type="RefSeq" id="WP_121254081.1">
    <property type="nucleotide sequence ID" value="NZ_RBIL01000002.1"/>
</dbReference>
<keyword evidence="12" id="KW-0472">Membrane</keyword>
<dbReference type="Pfam" id="PF02518">
    <property type="entry name" value="HATPase_c"/>
    <property type="match status" value="1"/>
</dbReference>
<evidence type="ECO:0000256" key="7">
    <source>
        <dbReference type="ARBA" id="ARBA00022741"/>
    </source>
</evidence>
<dbReference type="EMBL" id="RBIL01000002">
    <property type="protein sequence ID" value="RKQ86391.1"/>
    <property type="molecule type" value="Genomic_DNA"/>
</dbReference>
<dbReference type="Pfam" id="PF07730">
    <property type="entry name" value="HisKA_3"/>
    <property type="match status" value="1"/>
</dbReference>
<evidence type="ECO:0000256" key="3">
    <source>
        <dbReference type="ARBA" id="ARBA00012438"/>
    </source>
</evidence>
<keyword evidence="11" id="KW-0902">Two-component regulatory system</keyword>
<evidence type="ECO:0000256" key="4">
    <source>
        <dbReference type="ARBA" id="ARBA00022553"/>
    </source>
</evidence>
<comment type="catalytic activity">
    <reaction evidence="1">
        <text>ATP + protein L-histidine = ADP + protein N-phospho-L-histidine.</text>
        <dbReference type="EC" id="2.7.13.3"/>
    </reaction>
</comment>
<dbReference type="InterPro" id="IPR003594">
    <property type="entry name" value="HATPase_dom"/>
</dbReference>
<keyword evidence="5" id="KW-0808">Transferase</keyword>
<keyword evidence="7" id="KW-0547">Nucleotide-binding</keyword>
<dbReference type="InterPro" id="IPR011712">
    <property type="entry name" value="Sig_transdc_His_kin_sub3_dim/P"/>
</dbReference>
<keyword evidence="10 12" id="KW-1133">Transmembrane helix</keyword>
<dbReference type="CDD" id="cd06225">
    <property type="entry name" value="HAMP"/>
    <property type="match status" value="1"/>
</dbReference>
<evidence type="ECO:0000256" key="12">
    <source>
        <dbReference type="SAM" id="Phobius"/>
    </source>
</evidence>
<evidence type="ECO:0000259" key="14">
    <source>
        <dbReference type="PROSITE" id="PS50885"/>
    </source>
</evidence>
<evidence type="ECO:0000256" key="9">
    <source>
        <dbReference type="ARBA" id="ARBA00022840"/>
    </source>
</evidence>
<name>A0A660KXF0_9ACTN</name>
<evidence type="ECO:0000256" key="11">
    <source>
        <dbReference type="ARBA" id="ARBA00023012"/>
    </source>
</evidence>
<reference evidence="15 16" key="1">
    <citation type="submission" date="2018-10" db="EMBL/GenBank/DDBJ databases">
        <title>Genomic Encyclopedia of Archaeal and Bacterial Type Strains, Phase II (KMG-II): from individual species to whole genera.</title>
        <authorList>
            <person name="Goeker M."/>
        </authorList>
    </citation>
    <scope>NUCLEOTIDE SEQUENCE [LARGE SCALE GENOMIC DNA]</scope>
    <source>
        <strain evidence="15 16">DSM 14954</strain>
    </source>
</reference>
<accession>A0A660KXF0</accession>
<dbReference type="CDD" id="cd16917">
    <property type="entry name" value="HATPase_UhpB-NarQ-NarX-like"/>
    <property type="match status" value="1"/>
</dbReference>
<keyword evidence="4" id="KW-0597">Phosphoprotein</keyword>
<evidence type="ECO:0000256" key="8">
    <source>
        <dbReference type="ARBA" id="ARBA00022777"/>
    </source>
</evidence>
<evidence type="ECO:0000256" key="2">
    <source>
        <dbReference type="ARBA" id="ARBA00004370"/>
    </source>
</evidence>
<dbReference type="PANTHER" id="PTHR24421:SF10">
    <property type="entry name" value="NITRATE_NITRITE SENSOR PROTEIN NARQ"/>
    <property type="match status" value="1"/>
</dbReference>
<keyword evidence="8 15" id="KW-0418">Kinase</keyword>
<evidence type="ECO:0000313" key="15">
    <source>
        <dbReference type="EMBL" id="RKQ86391.1"/>
    </source>
</evidence>
<sequence>MSLLWRVALINAAVLAVAFFALVLSPVKVSTHTTLAEIAILAVGVLALLGVNLVALRLVFAPLSELTALMRRVDPLRPGRRIEVQRSVAEVTELQDAFNDMLDRVEHERQTSGRRALDAQERERRRLARELHDELGQTLTGIVLLLDGLVREAPEPLQPSVEQVQEASRGAVEKTRDIARGLRPAALDEFGLRSALTTLAAGFAERSGLRVRHELADDLPTLAPEHDLAIYRTAQESLTNVVRHADATGVALSLTANNGHVVLSVTDDGRGVAEEALHDFGGVGGMRERAMLVGGRLDIGRGPTGGTQVRLEVPTT</sequence>
<dbReference type="InterPro" id="IPR003660">
    <property type="entry name" value="HAMP_dom"/>
</dbReference>
<evidence type="ECO:0000256" key="10">
    <source>
        <dbReference type="ARBA" id="ARBA00022989"/>
    </source>
</evidence>
<dbReference type="InterPro" id="IPR005467">
    <property type="entry name" value="His_kinase_dom"/>
</dbReference>
<dbReference type="EC" id="2.7.13.3" evidence="3"/>
<evidence type="ECO:0000256" key="1">
    <source>
        <dbReference type="ARBA" id="ARBA00000085"/>
    </source>
</evidence>
<dbReference type="PROSITE" id="PS50885">
    <property type="entry name" value="HAMP"/>
    <property type="match status" value="1"/>
</dbReference>
<keyword evidence="9" id="KW-0067">ATP-binding</keyword>
<dbReference type="PANTHER" id="PTHR24421">
    <property type="entry name" value="NITRATE/NITRITE SENSOR PROTEIN NARX-RELATED"/>
    <property type="match status" value="1"/>
</dbReference>
<feature type="transmembrane region" description="Helical" evidence="12">
    <location>
        <begin position="7"/>
        <end position="26"/>
    </location>
</feature>
<evidence type="ECO:0000313" key="16">
    <source>
        <dbReference type="Proteomes" id="UP000278962"/>
    </source>
</evidence>
<evidence type="ECO:0000259" key="13">
    <source>
        <dbReference type="PROSITE" id="PS50109"/>
    </source>
</evidence>
<dbReference type="PROSITE" id="PS50109">
    <property type="entry name" value="HIS_KIN"/>
    <property type="match status" value="1"/>
</dbReference>
<comment type="caution">
    <text evidence="15">The sequence shown here is derived from an EMBL/GenBank/DDBJ whole genome shotgun (WGS) entry which is preliminary data.</text>
</comment>
<evidence type="ECO:0000256" key="5">
    <source>
        <dbReference type="ARBA" id="ARBA00022679"/>
    </source>
</evidence>
<dbReference type="GO" id="GO:0016020">
    <property type="term" value="C:membrane"/>
    <property type="evidence" value="ECO:0007669"/>
    <property type="project" value="UniProtKB-SubCell"/>
</dbReference>
<feature type="domain" description="Histidine kinase" evidence="13">
    <location>
        <begin position="130"/>
        <end position="316"/>
    </location>
</feature>
<protein>
    <recommendedName>
        <fullName evidence="3">histidine kinase</fullName>
        <ecNumber evidence="3">2.7.13.3</ecNumber>
    </recommendedName>
</protein>
<dbReference type="SUPFAM" id="SSF55874">
    <property type="entry name" value="ATPase domain of HSP90 chaperone/DNA topoisomerase II/histidine kinase"/>
    <property type="match status" value="1"/>
</dbReference>
<gene>
    <name evidence="15" type="ORF">C8N24_4403</name>
</gene>